<dbReference type="PANTHER" id="PTHR38589">
    <property type="entry name" value="BLR0621 PROTEIN"/>
    <property type="match status" value="1"/>
</dbReference>
<comment type="similarity">
    <text evidence="2">Belongs to the YkuD family.</text>
</comment>
<dbReference type="GO" id="GO:0008360">
    <property type="term" value="P:regulation of cell shape"/>
    <property type="evidence" value="ECO:0007669"/>
    <property type="project" value="UniProtKB-UniRule"/>
</dbReference>
<dbReference type="Pfam" id="PF03734">
    <property type="entry name" value="YkuD"/>
    <property type="match status" value="1"/>
</dbReference>
<sequence>MSRDTLVVTPTGVLFLGRRFPCTLGRGGIVPAAAKREGDGATPAGLHRITGLLYRPDRIAHAPAWAQPIGPRDLWSDDPADPAYNHPVRAPHNFSHEKLRRADPLYDLVLLTDWNSPSATPGAGSAIFLHRWRRPGYPTAGCIAFAPADLGWIAGHAPPGTKLLIR</sequence>
<evidence type="ECO:0000256" key="5">
    <source>
        <dbReference type="ARBA" id="ARBA00022984"/>
    </source>
</evidence>
<accession>A0A1H8JIE5</accession>
<dbReference type="SUPFAM" id="SSF141523">
    <property type="entry name" value="L,D-transpeptidase catalytic domain-like"/>
    <property type="match status" value="1"/>
</dbReference>
<dbReference type="RefSeq" id="WP_091302256.1">
    <property type="nucleotide sequence ID" value="NZ_FOCE01000008.1"/>
</dbReference>
<dbReference type="Proteomes" id="UP000198761">
    <property type="component" value="Unassembled WGS sequence"/>
</dbReference>
<keyword evidence="4 7" id="KW-0133">Cell shape</keyword>
<keyword evidence="6 7" id="KW-0961">Cell wall biogenesis/degradation</keyword>
<proteinExistence type="inferred from homology"/>
<reference evidence="9 10" key="1">
    <citation type="submission" date="2016-10" db="EMBL/GenBank/DDBJ databases">
        <authorList>
            <person name="de Groot N.N."/>
        </authorList>
    </citation>
    <scope>NUCLEOTIDE SEQUENCE [LARGE SCALE GENOMIC DNA]</scope>
    <source>
        <strain evidence="9 10">DSM 3857</strain>
    </source>
</reference>
<name>A0A1H8JIE5_9RHOB</name>
<organism evidence="9 10">
    <name type="scientific">Gemmobacter aquatilis</name>
    <dbReference type="NCBI Taxonomy" id="933059"/>
    <lineage>
        <taxon>Bacteria</taxon>
        <taxon>Pseudomonadati</taxon>
        <taxon>Pseudomonadota</taxon>
        <taxon>Alphaproteobacteria</taxon>
        <taxon>Rhodobacterales</taxon>
        <taxon>Paracoccaceae</taxon>
        <taxon>Gemmobacter</taxon>
    </lineage>
</organism>
<evidence type="ECO:0000256" key="2">
    <source>
        <dbReference type="ARBA" id="ARBA00005992"/>
    </source>
</evidence>
<dbReference type="Gene3D" id="2.40.440.10">
    <property type="entry name" value="L,D-transpeptidase catalytic domain-like"/>
    <property type="match status" value="1"/>
</dbReference>
<dbReference type="GO" id="GO:0004180">
    <property type="term" value="F:carboxypeptidase activity"/>
    <property type="evidence" value="ECO:0007669"/>
    <property type="project" value="UniProtKB-ARBA"/>
</dbReference>
<evidence type="ECO:0000256" key="3">
    <source>
        <dbReference type="ARBA" id="ARBA00022679"/>
    </source>
</evidence>
<dbReference type="GO" id="GO:0071555">
    <property type="term" value="P:cell wall organization"/>
    <property type="evidence" value="ECO:0007669"/>
    <property type="project" value="UniProtKB-UniRule"/>
</dbReference>
<evidence type="ECO:0000259" key="8">
    <source>
        <dbReference type="PROSITE" id="PS52029"/>
    </source>
</evidence>
<comment type="pathway">
    <text evidence="1 7">Cell wall biogenesis; peptidoglycan biosynthesis.</text>
</comment>
<evidence type="ECO:0000313" key="9">
    <source>
        <dbReference type="EMBL" id="SEN80510.1"/>
    </source>
</evidence>
<feature type="active site" description="Nucleophile" evidence="7">
    <location>
        <position position="142"/>
    </location>
</feature>
<dbReference type="STRING" id="933059.SAMN04488103_10812"/>
<dbReference type="AlphaFoldDB" id="A0A1H8JIE5"/>
<dbReference type="PANTHER" id="PTHR38589:SF1">
    <property type="entry name" value="BLR0621 PROTEIN"/>
    <property type="match status" value="1"/>
</dbReference>
<dbReference type="GO" id="GO:0009252">
    <property type="term" value="P:peptidoglycan biosynthetic process"/>
    <property type="evidence" value="ECO:0007669"/>
    <property type="project" value="UniProtKB-UniPathway"/>
</dbReference>
<dbReference type="CDD" id="cd16913">
    <property type="entry name" value="YkuD_like"/>
    <property type="match status" value="1"/>
</dbReference>
<dbReference type="GO" id="GO:0016740">
    <property type="term" value="F:transferase activity"/>
    <property type="evidence" value="ECO:0007669"/>
    <property type="project" value="UniProtKB-KW"/>
</dbReference>
<dbReference type="InterPro" id="IPR005490">
    <property type="entry name" value="LD_TPept_cat_dom"/>
</dbReference>
<keyword evidence="5 7" id="KW-0573">Peptidoglycan synthesis</keyword>
<gene>
    <name evidence="9" type="ORF">SAMN04488103_10812</name>
</gene>
<dbReference type="EMBL" id="FOCE01000008">
    <property type="protein sequence ID" value="SEN80510.1"/>
    <property type="molecule type" value="Genomic_DNA"/>
</dbReference>
<dbReference type="InterPro" id="IPR038063">
    <property type="entry name" value="Transpep_catalytic_dom"/>
</dbReference>
<protein>
    <submittedName>
        <fullName evidence="9">L,D-peptidoglycan transpeptidase YkuD, ErfK/YbiS/YcfS/YnhG family</fullName>
    </submittedName>
</protein>
<dbReference type="UniPathway" id="UPA00219"/>
<evidence type="ECO:0000256" key="4">
    <source>
        <dbReference type="ARBA" id="ARBA00022960"/>
    </source>
</evidence>
<keyword evidence="10" id="KW-1185">Reference proteome</keyword>
<evidence type="ECO:0000256" key="1">
    <source>
        <dbReference type="ARBA" id="ARBA00004752"/>
    </source>
</evidence>
<feature type="active site" description="Proton donor/acceptor" evidence="7">
    <location>
        <position position="130"/>
    </location>
</feature>
<evidence type="ECO:0000313" key="10">
    <source>
        <dbReference type="Proteomes" id="UP000198761"/>
    </source>
</evidence>
<evidence type="ECO:0000256" key="6">
    <source>
        <dbReference type="ARBA" id="ARBA00023316"/>
    </source>
</evidence>
<feature type="domain" description="L,D-TPase catalytic" evidence="8">
    <location>
        <begin position="1"/>
        <end position="166"/>
    </location>
</feature>
<dbReference type="OrthoDB" id="9804204at2"/>
<evidence type="ECO:0000256" key="7">
    <source>
        <dbReference type="PROSITE-ProRule" id="PRU01373"/>
    </source>
</evidence>
<keyword evidence="3" id="KW-0808">Transferase</keyword>
<dbReference type="PROSITE" id="PS52029">
    <property type="entry name" value="LD_TPASE"/>
    <property type="match status" value="1"/>
</dbReference>